<organism evidence="2 3">
    <name type="scientific">Pseudomonas boreofloridensis</name>
    <dbReference type="NCBI Taxonomy" id="3064348"/>
    <lineage>
        <taxon>Bacteria</taxon>
        <taxon>Pseudomonadati</taxon>
        <taxon>Pseudomonadota</taxon>
        <taxon>Gammaproteobacteria</taxon>
        <taxon>Pseudomonadales</taxon>
        <taxon>Pseudomonadaceae</taxon>
        <taxon>Pseudomonas</taxon>
    </lineage>
</organism>
<accession>A0ABV4Z4I7</accession>
<dbReference type="InterPro" id="IPR021296">
    <property type="entry name" value="DUF2868"/>
</dbReference>
<gene>
    <name evidence="2" type="ORF">ACE1YR_03730</name>
</gene>
<dbReference type="EMBL" id="JBHFXX010000002">
    <property type="protein sequence ID" value="MFB3799551.1"/>
    <property type="molecule type" value="Genomic_DNA"/>
</dbReference>
<dbReference type="Proteomes" id="UP001577047">
    <property type="component" value="Unassembled WGS sequence"/>
</dbReference>
<name>A0ABV4Z4I7_9PSED</name>
<reference evidence="2 3" key="1">
    <citation type="submission" date="2024-09" db="EMBL/GenBank/DDBJ databases">
        <authorList>
            <person name="Fullem K."/>
        </authorList>
    </citation>
    <scope>NUCLEOTIDE SEQUENCE [LARGE SCALE GENOMIC DNA]</scope>
    <source>
        <strain evidence="3">K1(2024)</strain>
    </source>
</reference>
<dbReference type="Pfam" id="PF11067">
    <property type="entry name" value="DUF2868"/>
    <property type="match status" value="1"/>
</dbReference>
<sequence length="463" mass="50596">MEDPVTAPTELDRRWLTEAVRLREEQAGPLEDQEANRRARQQGGDLATRIETRALWLAERDGISQALRHWKQGARLALLALTLIAVLSGAGLGLAALGDGQRPVNVFWALGSLLGLNLALLLGWALGFFFAGEQGAALGRLWLWLSERFARDAKAAHLAPALLVLLQRQRLSRWLLGLLVHGLWLLAMSAALGMLLALLTARRYGFVWETTLLAPEPFIALTQTLGALPSLLGFSVPDEAMIRASGATSPSLDLARQAWASWLLGVVLVYGLLPRLLLASLCLWRWHQGRQRLTLDLDLPGHAHLRDALMPHSERLGVQDAAPEQLQQFAAGQLEAGSSGALLVGLELDEQRTWPPTLPAAITDAGVLDSRASRHKLLEQLSRFPPARLLIACDPQRSPDRGSLALLAELARNAGSTRIWLLPTLAGQTPDAARLANWHEALDRLGLSHTDTSPLTWLEHGHD</sequence>
<keyword evidence="3" id="KW-1185">Reference proteome</keyword>
<evidence type="ECO:0000313" key="3">
    <source>
        <dbReference type="Proteomes" id="UP001577047"/>
    </source>
</evidence>
<feature type="transmembrane region" description="Helical" evidence="1">
    <location>
        <begin position="174"/>
        <end position="199"/>
    </location>
</feature>
<feature type="transmembrane region" description="Helical" evidence="1">
    <location>
        <begin position="76"/>
        <end position="95"/>
    </location>
</feature>
<evidence type="ECO:0000313" key="2">
    <source>
        <dbReference type="EMBL" id="MFB3799551.1"/>
    </source>
</evidence>
<keyword evidence="1" id="KW-1133">Transmembrane helix</keyword>
<feature type="transmembrane region" description="Helical" evidence="1">
    <location>
        <begin position="107"/>
        <end position="131"/>
    </location>
</feature>
<keyword evidence="1" id="KW-0472">Membrane</keyword>
<feature type="transmembrane region" description="Helical" evidence="1">
    <location>
        <begin position="259"/>
        <end position="284"/>
    </location>
</feature>
<proteinExistence type="predicted"/>
<dbReference type="RefSeq" id="WP_304483203.1">
    <property type="nucleotide sequence ID" value="NZ_JAUQOQ010000002.1"/>
</dbReference>
<protein>
    <submittedName>
        <fullName evidence="2">DUF2868 domain-containing protein</fullName>
    </submittedName>
</protein>
<evidence type="ECO:0000256" key="1">
    <source>
        <dbReference type="SAM" id="Phobius"/>
    </source>
</evidence>
<comment type="caution">
    <text evidence="2">The sequence shown here is derived from an EMBL/GenBank/DDBJ whole genome shotgun (WGS) entry which is preliminary data.</text>
</comment>
<keyword evidence="1" id="KW-0812">Transmembrane</keyword>